<dbReference type="EMBL" id="JBHSON010000021">
    <property type="protein sequence ID" value="MFC5747407.1"/>
    <property type="molecule type" value="Genomic_DNA"/>
</dbReference>
<evidence type="ECO:0000313" key="1">
    <source>
        <dbReference type="EMBL" id="MFC5747407.1"/>
    </source>
</evidence>
<gene>
    <name evidence="1" type="ORF">ACFPZN_17395</name>
</gene>
<sequence>MHVLNAVQVAPSAPLADGEAGLASTVSAEGVVGVLATREPGLARGFVHGPHGGSMPFYRPSCTAVLYTYRAHEWHRLELSHLPVSYPVIALLPDGELLVACPRIPWVDGRPDPRNAHVFGPDGAHRRSFALGDDIERVFSDDSGTIWTTHNEEGWGESYGLVRRDVRGAWLWDSGIACQDDAVNSHAGVTWVYRRPSLVRLQDGLEAEYDSPVDGVHALAFEGDRLLLAGPGERLSWCGLVDGEVRWLDAAEIAGPFEDWQVLDCHGPHLYLHDLGDGYHRVAIT</sequence>
<reference evidence="2" key="1">
    <citation type="journal article" date="2019" name="Int. J. Syst. Evol. Microbiol.">
        <title>The Global Catalogue of Microorganisms (GCM) 10K type strain sequencing project: providing services to taxonomists for standard genome sequencing and annotation.</title>
        <authorList>
            <consortium name="The Broad Institute Genomics Platform"/>
            <consortium name="The Broad Institute Genome Sequencing Center for Infectious Disease"/>
            <person name="Wu L."/>
            <person name="Ma J."/>
        </authorList>
    </citation>
    <scope>NUCLEOTIDE SEQUENCE [LARGE SCALE GENOMIC DNA]</scope>
    <source>
        <strain evidence="2">KCTC 42087</strain>
    </source>
</reference>
<proteinExistence type="predicted"/>
<dbReference type="RefSeq" id="WP_378283023.1">
    <property type="nucleotide sequence ID" value="NZ_JBHSON010000021.1"/>
</dbReference>
<protein>
    <recommendedName>
        <fullName evidence="3">Exo-alpha-sialidase</fullName>
    </recommendedName>
</protein>
<keyword evidence="2" id="KW-1185">Reference proteome</keyword>
<organism evidence="1 2">
    <name type="scientific">Actinomadura rugatobispora</name>
    <dbReference type="NCBI Taxonomy" id="1994"/>
    <lineage>
        <taxon>Bacteria</taxon>
        <taxon>Bacillati</taxon>
        <taxon>Actinomycetota</taxon>
        <taxon>Actinomycetes</taxon>
        <taxon>Streptosporangiales</taxon>
        <taxon>Thermomonosporaceae</taxon>
        <taxon>Actinomadura</taxon>
    </lineage>
</organism>
<evidence type="ECO:0008006" key="3">
    <source>
        <dbReference type="Google" id="ProtNLM"/>
    </source>
</evidence>
<comment type="caution">
    <text evidence="1">The sequence shown here is derived from an EMBL/GenBank/DDBJ whole genome shotgun (WGS) entry which is preliminary data.</text>
</comment>
<dbReference type="Proteomes" id="UP001596074">
    <property type="component" value="Unassembled WGS sequence"/>
</dbReference>
<evidence type="ECO:0000313" key="2">
    <source>
        <dbReference type="Proteomes" id="UP001596074"/>
    </source>
</evidence>
<name>A0ABW0ZY81_9ACTN</name>
<accession>A0ABW0ZY81</accession>